<gene>
    <name evidence="1" type="ORF">ACFSOY_15850</name>
</gene>
<comment type="caution">
    <text evidence="1">The sequence shown here is derived from an EMBL/GenBank/DDBJ whole genome shotgun (WGS) entry which is preliminary data.</text>
</comment>
<dbReference type="RefSeq" id="WP_386048231.1">
    <property type="nucleotide sequence ID" value="NZ_JBHUIO010000009.1"/>
</dbReference>
<evidence type="ECO:0000313" key="1">
    <source>
        <dbReference type="EMBL" id="MFD2171436.1"/>
    </source>
</evidence>
<accession>A0ABW5A1F9</accession>
<evidence type="ECO:0000313" key="2">
    <source>
        <dbReference type="Proteomes" id="UP001597343"/>
    </source>
</evidence>
<sequence length="248" mass="27045">MSYQSKTDWQHDEVVTEQDMNRIEGEIEESHQRLDALTSEQIGAETPAGAQVKVDEHAGRATGAHKASAIHIEDAGGHFISTDVEGALTEVFTHGVDGKAQVAAAINAKGGTVPGSAPHSFAELAAGVGGIVTGKRWASGTVTSSSTNIITVRGLMFKPSLLILFWRGGQEYYRKVYHPHTDFPVSYYESGTGWVMKNINLNWAFGRADSSPGFSPGIWQSNYWTIFNDGFETYIAFSNTSVTWYAYE</sequence>
<reference evidence="2" key="1">
    <citation type="journal article" date="2019" name="Int. J. Syst. Evol. Microbiol.">
        <title>The Global Catalogue of Microorganisms (GCM) 10K type strain sequencing project: providing services to taxonomists for standard genome sequencing and annotation.</title>
        <authorList>
            <consortium name="The Broad Institute Genomics Platform"/>
            <consortium name="The Broad Institute Genome Sequencing Center for Infectious Disease"/>
            <person name="Wu L."/>
            <person name="Ma J."/>
        </authorList>
    </citation>
    <scope>NUCLEOTIDE SEQUENCE [LARGE SCALE GENOMIC DNA]</scope>
    <source>
        <strain evidence="2">CGMCC 1.13574</strain>
    </source>
</reference>
<dbReference type="EMBL" id="JBHUIO010000009">
    <property type="protein sequence ID" value="MFD2171436.1"/>
    <property type="molecule type" value="Genomic_DNA"/>
</dbReference>
<dbReference type="Proteomes" id="UP001597343">
    <property type="component" value="Unassembled WGS sequence"/>
</dbReference>
<protein>
    <submittedName>
        <fullName evidence="1">Uncharacterized protein</fullName>
    </submittedName>
</protein>
<organism evidence="1 2">
    <name type="scientific">Tumebacillus lipolyticus</name>
    <dbReference type="NCBI Taxonomy" id="1280370"/>
    <lineage>
        <taxon>Bacteria</taxon>
        <taxon>Bacillati</taxon>
        <taxon>Bacillota</taxon>
        <taxon>Bacilli</taxon>
        <taxon>Bacillales</taxon>
        <taxon>Alicyclobacillaceae</taxon>
        <taxon>Tumebacillus</taxon>
    </lineage>
</organism>
<keyword evidence="2" id="KW-1185">Reference proteome</keyword>
<proteinExistence type="predicted"/>
<name>A0ABW5A1F9_9BACL</name>